<keyword evidence="6" id="KW-1185">Reference proteome</keyword>
<dbReference type="InterPro" id="IPR005107">
    <property type="entry name" value="CO_DH_flav_C"/>
</dbReference>
<dbReference type="PANTHER" id="PTHR42659:SF2">
    <property type="entry name" value="XANTHINE DEHYDROGENASE SUBUNIT C-RELATED"/>
    <property type="match status" value="1"/>
</dbReference>
<dbReference type="Gene3D" id="3.30.43.10">
    <property type="entry name" value="Uridine Diphospho-n-acetylenolpyruvylglucosamine Reductase, domain 2"/>
    <property type="match status" value="1"/>
</dbReference>
<dbReference type="EMBL" id="JBHUHP010000029">
    <property type="protein sequence ID" value="MFD2093821.1"/>
    <property type="molecule type" value="Genomic_DNA"/>
</dbReference>
<dbReference type="SUPFAM" id="SSF56176">
    <property type="entry name" value="FAD-binding/transporter-associated domain-like"/>
    <property type="match status" value="1"/>
</dbReference>
<organism evidence="5 6">
    <name type="scientific">Blastococcus deserti</name>
    <dbReference type="NCBI Taxonomy" id="2259033"/>
    <lineage>
        <taxon>Bacteria</taxon>
        <taxon>Bacillati</taxon>
        <taxon>Actinomycetota</taxon>
        <taxon>Actinomycetes</taxon>
        <taxon>Geodermatophilales</taxon>
        <taxon>Geodermatophilaceae</taxon>
        <taxon>Blastococcus</taxon>
    </lineage>
</organism>
<keyword evidence="2" id="KW-0274">FAD</keyword>
<reference evidence="6" key="1">
    <citation type="journal article" date="2019" name="Int. J. Syst. Evol. Microbiol.">
        <title>The Global Catalogue of Microorganisms (GCM) 10K type strain sequencing project: providing services to taxonomists for standard genome sequencing and annotation.</title>
        <authorList>
            <consortium name="The Broad Institute Genomics Platform"/>
            <consortium name="The Broad Institute Genome Sequencing Center for Infectious Disease"/>
            <person name="Wu L."/>
            <person name="Ma J."/>
        </authorList>
    </citation>
    <scope>NUCLEOTIDE SEQUENCE [LARGE SCALE GENOMIC DNA]</scope>
    <source>
        <strain evidence="6">JCM 3338</strain>
    </source>
</reference>
<evidence type="ECO:0000313" key="6">
    <source>
        <dbReference type="Proteomes" id="UP001597402"/>
    </source>
</evidence>
<evidence type="ECO:0000256" key="3">
    <source>
        <dbReference type="ARBA" id="ARBA00023002"/>
    </source>
</evidence>
<keyword evidence="1" id="KW-0285">Flavoprotein</keyword>
<dbReference type="InterPro" id="IPR051312">
    <property type="entry name" value="Diverse_Substr_Oxidored"/>
</dbReference>
<dbReference type="InterPro" id="IPR016166">
    <property type="entry name" value="FAD-bd_PCMH"/>
</dbReference>
<dbReference type="Gene3D" id="3.30.390.50">
    <property type="entry name" value="CO dehydrogenase flavoprotein, C-terminal domain"/>
    <property type="match status" value="1"/>
</dbReference>
<feature type="domain" description="FAD-binding PCMH-type" evidence="4">
    <location>
        <begin position="1"/>
        <end position="181"/>
    </location>
</feature>
<dbReference type="InterPro" id="IPR036318">
    <property type="entry name" value="FAD-bd_PCMH-like_sf"/>
</dbReference>
<dbReference type="PROSITE" id="PS51387">
    <property type="entry name" value="FAD_PCMH"/>
    <property type="match status" value="1"/>
</dbReference>
<dbReference type="Pfam" id="PF03450">
    <property type="entry name" value="CO_deh_flav_C"/>
    <property type="match status" value="1"/>
</dbReference>
<dbReference type="RefSeq" id="WP_376879891.1">
    <property type="nucleotide sequence ID" value="NZ_JBHUHP010000029.1"/>
</dbReference>
<dbReference type="PANTHER" id="PTHR42659">
    <property type="entry name" value="XANTHINE DEHYDROGENASE SUBUNIT C-RELATED"/>
    <property type="match status" value="1"/>
</dbReference>
<gene>
    <name evidence="5" type="ORF">ACFSHS_19840</name>
</gene>
<dbReference type="InterPro" id="IPR016169">
    <property type="entry name" value="FAD-bd_PCMH_sub2"/>
</dbReference>
<dbReference type="InterPro" id="IPR016167">
    <property type="entry name" value="FAD-bd_PCMH_sub1"/>
</dbReference>
<evidence type="ECO:0000313" key="5">
    <source>
        <dbReference type="EMBL" id="MFD2093821.1"/>
    </source>
</evidence>
<keyword evidence="3" id="KW-0560">Oxidoreductase</keyword>
<proteinExistence type="predicted"/>
<dbReference type="InterPro" id="IPR002346">
    <property type="entry name" value="Mopterin_DH_FAD-bd"/>
</dbReference>
<evidence type="ECO:0000256" key="2">
    <source>
        <dbReference type="ARBA" id="ARBA00022827"/>
    </source>
</evidence>
<evidence type="ECO:0000259" key="4">
    <source>
        <dbReference type="PROSITE" id="PS51387"/>
    </source>
</evidence>
<dbReference type="SUPFAM" id="SSF55447">
    <property type="entry name" value="CO dehydrogenase flavoprotein C-terminal domain-like"/>
    <property type="match status" value="1"/>
</dbReference>
<name>A0ABW4XG76_9ACTN</name>
<accession>A0ABW4XG76</accession>
<dbReference type="Gene3D" id="3.30.465.10">
    <property type="match status" value="1"/>
</dbReference>
<evidence type="ECO:0000256" key="1">
    <source>
        <dbReference type="ARBA" id="ARBA00022630"/>
    </source>
</evidence>
<protein>
    <submittedName>
        <fullName evidence="5">FAD binding domain-containing protein</fullName>
    </submittedName>
</protein>
<sequence>MKPAPFRYADPGTLEEAVAVLADEGAGAKVLAGGQSLLPLLSMRLAAPTTLVDINRVPGLDALEVTGDGVRVGALVRHNDLLGGHPDAMAAARVQPLLARATAHVAHPAIRNRGTTVGSIAHADPSGEMTSVLALTDGSVTVATPSGTRTVEWRDLFVGPLETSLHGPEVVTAAFFPALPERSGTAFAEVARRRGDYAVCGAGVVVSLDADRRVAAVRASYVSVGLTPEVHDLTEAVAGKPVDSADWAAAGALARTLVDPDTDIHASADYRRLLVGVLTERTLASAAAEAAARVTGS</sequence>
<dbReference type="Proteomes" id="UP001597402">
    <property type="component" value="Unassembled WGS sequence"/>
</dbReference>
<dbReference type="Pfam" id="PF00941">
    <property type="entry name" value="FAD_binding_5"/>
    <property type="match status" value="1"/>
</dbReference>
<dbReference type="InterPro" id="IPR036683">
    <property type="entry name" value="CO_DH_flav_C_dom_sf"/>
</dbReference>
<comment type="caution">
    <text evidence="5">The sequence shown here is derived from an EMBL/GenBank/DDBJ whole genome shotgun (WGS) entry which is preliminary data.</text>
</comment>
<dbReference type="SMART" id="SM01092">
    <property type="entry name" value="CO_deh_flav_C"/>
    <property type="match status" value="1"/>
</dbReference>